<dbReference type="OrthoDB" id="7823193at2"/>
<dbReference type="eggNOG" id="ENOG502Z7V7">
    <property type="taxonomic scope" value="Bacteria"/>
</dbReference>
<dbReference type="HOGENOM" id="CLU_048572_0_0_5"/>
<dbReference type="RefSeq" id="WP_012178553.1">
    <property type="nucleotide sequence ID" value="NC_009952.1"/>
</dbReference>
<reference evidence="3" key="1">
    <citation type="journal article" date="2010" name="ISME J.">
        <title>The complete genome sequence of the algal symbiont Dinoroseobacter shibae: a hitchhiker's guide to life in the sea.</title>
        <authorList>
            <person name="Wagner-Dobler I."/>
            <person name="Ballhausen B."/>
            <person name="Berger M."/>
            <person name="Brinkhoff T."/>
            <person name="Buchholz I."/>
            <person name="Bunk B."/>
            <person name="Cypionka H."/>
            <person name="Daniel R."/>
            <person name="Drepper T."/>
            <person name="Gerdts G."/>
            <person name="Hahnke S."/>
            <person name="Han C."/>
            <person name="Jahn D."/>
            <person name="Kalhoefer D."/>
            <person name="Kiss H."/>
            <person name="Klenk H.P."/>
            <person name="Kyrpides N."/>
            <person name="Liebl W."/>
            <person name="Liesegang H."/>
            <person name="Meincke L."/>
            <person name="Pati A."/>
            <person name="Petersen J."/>
            <person name="Piekarski T."/>
            <person name="Pommerenke C."/>
            <person name="Pradella S."/>
            <person name="Pukall R."/>
            <person name="Rabus R."/>
            <person name="Stackebrandt E."/>
            <person name="Thole S."/>
            <person name="Thompson L."/>
            <person name="Tielen P."/>
            <person name="Tomasch J."/>
            <person name="von Jan M."/>
            <person name="Wanphrut N."/>
            <person name="Wichels A."/>
            <person name="Zech H."/>
            <person name="Simon M."/>
        </authorList>
    </citation>
    <scope>NUCLEOTIDE SEQUENCE [LARGE SCALE GENOMIC DNA]</scope>
    <source>
        <strain evidence="3">DSM 16493 / NCIMB 14021 / DFL 12</strain>
    </source>
</reference>
<dbReference type="KEGG" id="dsh:Dshi_1881"/>
<dbReference type="PROSITE" id="PS51257">
    <property type="entry name" value="PROKAR_LIPOPROTEIN"/>
    <property type="match status" value="1"/>
</dbReference>
<keyword evidence="1" id="KW-0732">Signal</keyword>
<dbReference type="Proteomes" id="UP000006833">
    <property type="component" value="Chromosome"/>
</dbReference>
<organism evidence="2 3">
    <name type="scientific">Dinoroseobacter shibae (strain DSM 16493 / NCIMB 14021 / DFL 12)</name>
    <dbReference type="NCBI Taxonomy" id="398580"/>
    <lineage>
        <taxon>Bacteria</taxon>
        <taxon>Pseudomonadati</taxon>
        <taxon>Pseudomonadota</taxon>
        <taxon>Alphaproteobacteria</taxon>
        <taxon>Rhodobacterales</taxon>
        <taxon>Roseobacteraceae</taxon>
        <taxon>Dinoroseobacter</taxon>
    </lineage>
</organism>
<evidence type="ECO:0000256" key="1">
    <source>
        <dbReference type="SAM" id="SignalP"/>
    </source>
</evidence>
<dbReference type="AlphaFoldDB" id="A8LNB0"/>
<dbReference type="Pfam" id="PF11150">
    <property type="entry name" value="DUF2927"/>
    <property type="match status" value="1"/>
</dbReference>
<keyword evidence="3" id="KW-1185">Reference proteome</keyword>
<gene>
    <name evidence="2" type="ordered locus">Dshi_1881</name>
</gene>
<dbReference type="EMBL" id="CP000830">
    <property type="protein sequence ID" value="ABV93623.1"/>
    <property type="molecule type" value="Genomic_DNA"/>
</dbReference>
<feature type="chain" id="PRO_5002726063" description="ATP-dependent transcriptional regulator" evidence="1">
    <location>
        <begin position="20"/>
        <end position="458"/>
    </location>
</feature>
<evidence type="ECO:0000313" key="3">
    <source>
        <dbReference type="Proteomes" id="UP000006833"/>
    </source>
</evidence>
<proteinExistence type="predicted"/>
<evidence type="ECO:0008006" key="4">
    <source>
        <dbReference type="Google" id="ProtNLM"/>
    </source>
</evidence>
<evidence type="ECO:0000313" key="2">
    <source>
        <dbReference type="EMBL" id="ABV93623.1"/>
    </source>
</evidence>
<protein>
    <recommendedName>
        <fullName evidence="4">ATP-dependent transcriptional regulator</fullName>
    </recommendedName>
</protein>
<sequence length="458" mass="50001">MIRVLSVCALALLAGCAAAPVSEQPTRAPATSELPPMKTFGSYQPAPIRATNRQLAADFMELSFQMESGRQLTRFTRFEGPVRVAVRGAAPSTLGPDLARLLERLRREAGIDIARAGQGAEAQIVVEALTRKQIQRYVPQAACFVVPNVDGFDEFVRNRRSTRVDWTRLETRTKASVFVPSDVSPQEIRDCLHEEIAQALGPLNDLYRLENSVFNDDNFHPVLTSFDMLMLRVTYAPQLRSGMSPAQVQQALPGILDRVNPAGRGAGSAAPIISRRDWISAVESALGPGTSPRRREETAVEAVRIARDAKFTDVRHAFSYYVLGRLALGSDPELSLASFLQAGGLYSEAPGTEVQQAHVTMQIVAFALTNGQPDTALRLVNEALPAVQRSENAALLATLMMMKAEALDMLGRPNEARTVRLDSLGWARYGIGSDDQVRARLAEISSLPPPLWDAERGS</sequence>
<feature type="signal peptide" evidence="1">
    <location>
        <begin position="1"/>
        <end position="19"/>
    </location>
</feature>
<dbReference type="STRING" id="398580.Dshi_1881"/>
<name>A8LNB0_DINSH</name>
<dbReference type="InterPro" id="IPR021323">
    <property type="entry name" value="DUF2927"/>
</dbReference>
<accession>A8LNB0</accession>